<evidence type="ECO:0000256" key="1">
    <source>
        <dbReference type="ARBA" id="ARBA00008383"/>
    </source>
</evidence>
<feature type="compositionally biased region" description="Basic and acidic residues" evidence="3">
    <location>
        <begin position="644"/>
        <end position="661"/>
    </location>
</feature>
<protein>
    <submittedName>
        <fullName evidence="4">Uncharacterized protein</fullName>
    </submittedName>
</protein>
<feature type="compositionally biased region" description="Basic and acidic residues" evidence="3">
    <location>
        <begin position="471"/>
        <end position="482"/>
    </location>
</feature>
<feature type="compositionally biased region" description="Basic and acidic residues" evidence="3">
    <location>
        <begin position="526"/>
        <end position="544"/>
    </location>
</feature>
<gene>
    <name evidence="4" type="ORF">NSK_000654</name>
</gene>
<evidence type="ECO:0000313" key="5">
    <source>
        <dbReference type="Proteomes" id="UP000355283"/>
    </source>
</evidence>
<comment type="similarity">
    <text evidence="1">Belongs to the CoA-transferase III family.</text>
</comment>
<dbReference type="Gene3D" id="3.30.1540.10">
    <property type="entry name" value="formyl-coa transferase, domain 3"/>
    <property type="match status" value="1"/>
</dbReference>
<dbReference type="EMBL" id="SDOX01000002">
    <property type="protein sequence ID" value="TFJ88305.1"/>
    <property type="molecule type" value="Genomic_DNA"/>
</dbReference>
<comment type="caution">
    <text evidence="4">The sequence shown here is derived from an EMBL/GenBank/DDBJ whole genome shotgun (WGS) entry which is preliminary data.</text>
</comment>
<feature type="compositionally biased region" description="Basic residues" evidence="3">
    <location>
        <begin position="583"/>
        <end position="593"/>
    </location>
</feature>
<dbReference type="Proteomes" id="UP000355283">
    <property type="component" value="Unassembled WGS sequence"/>
</dbReference>
<dbReference type="InterPro" id="IPR044855">
    <property type="entry name" value="CoA-Trfase_III_dom3_sf"/>
</dbReference>
<reference evidence="4 5" key="1">
    <citation type="submission" date="2019-01" db="EMBL/GenBank/DDBJ databases">
        <title>Nuclear Genome Assembly of the Microalgal Biofuel strain Nannochloropsis salina CCMP1776.</title>
        <authorList>
            <person name="Hovde B."/>
        </authorList>
    </citation>
    <scope>NUCLEOTIDE SEQUENCE [LARGE SCALE GENOMIC DNA]</scope>
    <source>
        <strain evidence="4 5">CCMP1776</strain>
    </source>
</reference>
<dbReference type="Gene3D" id="3.40.50.10540">
    <property type="entry name" value="Crotonobetainyl-coa:carnitine coa-transferase, domain 1"/>
    <property type="match status" value="1"/>
</dbReference>
<dbReference type="SUPFAM" id="SSF89796">
    <property type="entry name" value="CoA-transferase family III (CaiB/BaiF)"/>
    <property type="match status" value="1"/>
</dbReference>
<dbReference type="InterPro" id="IPR003673">
    <property type="entry name" value="CoA-Trfase_fam_III"/>
</dbReference>
<feature type="compositionally biased region" description="Basic and acidic residues" evidence="3">
    <location>
        <begin position="604"/>
        <end position="617"/>
    </location>
</feature>
<dbReference type="OrthoDB" id="5863171at2759"/>
<dbReference type="AlphaFoldDB" id="A0A4D9DF87"/>
<dbReference type="GO" id="GO:0047369">
    <property type="term" value="F:succinate-hydroxymethylglutarate CoA-transferase activity"/>
    <property type="evidence" value="ECO:0007669"/>
    <property type="project" value="TreeGrafter"/>
</dbReference>
<feature type="compositionally biased region" description="Basic and acidic residues" evidence="3">
    <location>
        <begin position="680"/>
        <end position="696"/>
    </location>
</feature>
<keyword evidence="2" id="KW-0808">Transferase</keyword>
<proteinExistence type="inferred from homology"/>
<dbReference type="PANTHER" id="PTHR48207">
    <property type="entry name" value="SUCCINATE--HYDROXYMETHYLGLUTARATE COA-TRANSFERASE"/>
    <property type="match status" value="1"/>
</dbReference>
<name>A0A4D9DF87_9STRA</name>
<dbReference type="PANTHER" id="PTHR48207:SF3">
    <property type="entry name" value="SUCCINATE--HYDROXYMETHYLGLUTARATE COA-TRANSFERASE"/>
    <property type="match status" value="1"/>
</dbReference>
<evidence type="ECO:0000256" key="3">
    <source>
        <dbReference type="SAM" id="MobiDB-lite"/>
    </source>
</evidence>
<dbReference type="Pfam" id="PF02515">
    <property type="entry name" value="CoA_transf_3"/>
    <property type="match status" value="1"/>
</dbReference>
<feature type="compositionally biased region" description="Basic residues" evidence="3">
    <location>
        <begin position="667"/>
        <end position="679"/>
    </location>
</feature>
<evidence type="ECO:0000313" key="4">
    <source>
        <dbReference type="EMBL" id="TFJ88305.1"/>
    </source>
</evidence>
<accession>A0A4D9DF87</accession>
<sequence length="724" mass="79306">MLQRAALTTMTETANMATNKGPLDGLRVLDLTRVLAGPFATMALGDLGADVIKIEHPGRGDDTRHWGPPFIQGEAAYYLCVNRNKRSVAVDFKRPKGLEILRRLVAKSDVFIENFLPGKLESVGLGYQALSELNPGLIYCSITGYGSDGPAAHRPGYDVITQGMYGLMSITGSPSDEGGEPAKTGVAMVDLATGLFAHGAILAALHSRHRTGRGQKIDCSLMETQLACLVNIGQNWLLGATKEAKTWGTAHESIVPYQAFSCKDGKYMVGAGNDKQFEKLAKAVGMPQLCNDPRFGTNRDRAQNRKALIGILETYFLTKTRTELDELFEAIGGLPCGPLRNIGEAFQDEQAQHRGMVVKVAHPTIGDLPLAGIPVKYSGTKPSIRSAPPLLGQDTKDVLQSFLKYTTEEVEEMEREKVISCYHARQCGNSVMADSLVFNTSAFSAVSKWLEQGTASREDTTHAQDATGPQDMERDYTREHSTSRRFKRAGVGLTFKKDKDRQGNAAGGSMSTLQKLLRGNSRPGKRPREKEDDEATAKHEPREDNTEDDGEVVDSKAHVFASKQSSLPRASIDAVACTQTGNSKKKKRRKKKKGDKEDTDTNANEEKTGQDIADAKSPHNVLSASSKEGKPPTAQAAPPEPANDGDHRPWTTETRGIENRHGSNQAPRRRTKTRSKQKNIRRDTRRLEDRPAHLQEGHTAYAGRALTEETKRRLATNPIVPMKN</sequence>
<dbReference type="InterPro" id="IPR023606">
    <property type="entry name" value="CoA-Trfase_III_dom_1_sf"/>
</dbReference>
<evidence type="ECO:0000256" key="2">
    <source>
        <dbReference type="ARBA" id="ARBA00022679"/>
    </source>
</evidence>
<organism evidence="4 5">
    <name type="scientific">Nannochloropsis salina CCMP1776</name>
    <dbReference type="NCBI Taxonomy" id="1027361"/>
    <lineage>
        <taxon>Eukaryota</taxon>
        <taxon>Sar</taxon>
        <taxon>Stramenopiles</taxon>
        <taxon>Ochrophyta</taxon>
        <taxon>Eustigmatophyceae</taxon>
        <taxon>Eustigmatales</taxon>
        <taxon>Monodopsidaceae</taxon>
        <taxon>Microchloropsis</taxon>
        <taxon>Microchloropsis salina</taxon>
    </lineage>
</organism>
<dbReference type="GO" id="GO:0005739">
    <property type="term" value="C:mitochondrion"/>
    <property type="evidence" value="ECO:0007669"/>
    <property type="project" value="TreeGrafter"/>
</dbReference>
<dbReference type="InterPro" id="IPR050483">
    <property type="entry name" value="CoA-transferase_III_domain"/>
</dbReference>
<feature type="region of interest" description="Disordered" evidence="3">
    <location>
        <begin position="453"/>
        <end position="724"/>
    </location>
</feature>
<keyword evidence="5" id="KW-1185">Reference proteome</keyword>